<reference evidence="1" key="1">
    <citation type="submission" date="2023-07" db="EMBL/GenBank/DDBJ databases">
        <title>Black Yeasts Isolated from many extreme environments.</title>
        <authorList>
            <person name="Coleine C."/>
            <person name="Stajich J.E."/>
            <person name="Selbmann L."/>
        </authorList>
    </citation>
    <scope>NUCLEOTIDE SEQUENCE</scope>
    <source>
        <strain evidence="1">CCFEE 5485</strain>
    </source>
</reference>
<evidence type="ECO:0000313" key="2">
    <source>
        <dbReference type="Proteomes" id="UP001274830"/>
    </source>
</evidence>
<evidence type="ECO:0008006" key="3">
    <source>
        <dbReference type="Google" id="ProtNLM"/>
    </source>
</evidence>
<sequence>MITFPTFEDGDVKIVLAPDSASDILILHSSKLAEASSYFHASLKKPEWSQNRSELSTMFKSRIMMLDFRYGDTFPLLASKEANDLLRPGEWRERAARYEASINSSSSDRFRLLQRSHESEFVIGAYKLGFALLYNTSVKLPSGTLALSRLIPALTTFADAYDLIDVLRPRVLATLLAGPLDVNDLIAENPFAMLYAAYHLRSASMYWRGMRHAIALHDLSRHSDDMALPSVCQYFSNLSLVRISFEVTLRHKAYRERMNTMYESLLHDIELPNHFECQIMTNNVAIAIFRDRVLKNFGSRQAGIVKLSMKGYNISQLMKEFGGHDWMDGKVSCPSYSYTSLALQSCFDQALDKIRKVFPPEDMAKGVQSMRIKALFPQIESRYLANIKFEPVSKEAVLNVLKYPWEKRDEKDEVFNMRNLGELLKG</sequence>
<gene>
    <name evidence="1" type="ORF">LTR78_009547</name>
</gene>
<name>A0AAE0TPD4_9PEZI</name>
<dbReference type="EMBL" id="JAUTXT010000054">
    <property type="protein sequence ID" value="KAK3670579.1"/>
    <property type="molecule type" value="Genomic_DNA"/>
</dbReference>
<evidence type="ECO:0000313" key="1">
    <source>
        <dbReference type="EMBL" id="KAK3670579.1"/>
    </source>
</evidence>
<protein>
    <recommendedName>
        <fullName evidence="3">BTB domain-containing protein</fullName>
    </recommendedName>
</protein>
<dbReference type="Proteomes" id="UP001274830">
    <property type="component" value="Unassembled WGS sequence"/>
</dbReference>
<accession>A0AAE0TPD4</accession>
<proteinExistence type="predicted"/>
<comment type="caution">
    <text evidence="1">The sequence shown here is derived from an EMBL/GenBank/DDBJ whole genome shotgun (WGS) entry which is preliminary data.</text>
</comment>
<organism evidence="1 2">
    <name type="scientific">Recurvomyces mirabilis</name>
    <dbReference type="NCBI Taxonomy" id="574656"/>
    <lineage>
        <taxon>Eukaryota</taxon>
        <taxon>Fungi</taxon>
        <taxon>Dikarya</taxon>
        <taxon>Ascomycota</taxon>
        <taxon>Pezizomycotina</taxon>
        <taxon>Dothideomycetes</taxon>
        <taxon>Dothideomycetidae</taxon>
        <taxon>Mycosphaerellales</taxon>
        <taxon>Teratosphaeriaceae</taxon>
        <taxon>Recurvomyces</taxon>
    </lineage>
</organism>
<dbReference type="AlphaFoldDB" id="A0AAE0TPD4"/>
<keyword evidence="2" id="KW-1185">Reference proteome</keyword>